<dbReference type="AlphaFoldDB" id="A0A6N7IYT7"/>
<comment type="caution">
    <text evidence="1">The sequence shown here is derived from an EMBL/GenBank/DDBJ whole genome shotgun (WGS) entry which is preliminary data.</text>
</comment>
<evidence type="ECO:0000313" key="2">
    <source>
        <dbReference type="Proteomes" id="UP000460257"/>
    </source>
</evidence>
<dbReference type="Proteomes" id="UP000460257">
    <property type="component" value="Unassembled WGS sequence"/>
</dbReference>
<evidence type="ECO:0000313" key="1">
    <source>
        <dbReference type="EMBL" id="MQN01110.1"/>
    </source>
</evidence>
<organism evidence="1 2">
    <name type="scientific">Candidatus Weimeria bifida</name>
    <dbReference type="NCBI Taxonomy" id="2599074"/>
    <lineage>
        <taxon>Bacteria</taxon>
        <taxon>Bacillati</taxon>
        <taxon>Bacillota</taxon>
        <taxon>Clostridia</taxon>
        <taxon>Lachnospirales</taxon>
        <taxon>Lachnospiraceae</taxon>
        <taxon>Candidatus Weimeria</taxon>
    </lineage>
</organism>
<keyword evidence="2" id="KW-1185">Reference proteome</keyword>
<gene>
    <name evidence="1" type="ORF">FRC54_04035</name>
</gene>
<accession>A0A6N7IYT7</accession>
<proteinExistence type="predicted"/>
<name>A0A6N7IYT7_9FIRM</name>
<protein>
    <submittedName>
        <fullName evidence="1">Uncharacterized protein</fullName>
    </submittedName>
</protein>
<dbReference type="EMBL" id="VOGC01000003">
    <property type="protein sequence ID" value="MQN01110.1"/>
    <property type="molecule type" value="Genomic_DNA"/>
</dbReference>
<reference evidence="1" key="1">
    <citation type="journal article" date="2020" name="Appl. Environ. Microbiol.">
        <title>Medium-Chain Fatty Acid Synthesis by 'Candidatus Weimeria bifida' gen. nov., sp. nov., and 'Candidatus Pseudoramibacter fermentans' sp. nov.</title>
        <authorList>
            <person name="Scarborough M.J."/>
            <person name="Myers K.S."/>
            <person name="Donohue T.J."/>
            <person name="Noguera D.R."/>
        </authorList>
    </citation>
    <scope>NUCLEOTIDE SEQUENCE</scope>
    <source>
        <strain evidence="1">LCO1.1</strain>
    </source>
</reference>
<sequence>MTKMKELMDHVRKKGYGTVPYENVNGDFVYLSRGIRAEFMEGDDDMQKIIDAVGRFQHGDYGNAAEHGKTPREGHEYGRYEITHLKGDDSSEDPAVWIHRADDSLIVYFKFER</sequence>